<dbReference type="EMBL" id="CP036263">
    <property type="protein sequence ID" value="QDT00592.1"/>
    <property type="molecule type" value="Genomic_DNA"/>
</dbReference>
<dbReference type="Pfam" id="PF16826">
    <property type="entry name" value="DUF5076"/>
    <property type="match status" value="1"/>
</dbReference>
<evidence type="ECO:0008006" key="3">
    <source>
        <dbReference type="Google" id="ProtNLM"/>
    </source>
</evidence>
<dbReference type="KEGG" id="amob:HG15A2_39310"/>
<gene>
    <name evidence="1" type="ORF">HG15A2_39310</name>
</gene>
<organism evidence="1 2">
    <name type="scientific">Adhaeretor mobilis</name>
    <dbReference type="NCBI Taxonomy" id="1930276"/>
    <lineage>
        <taxon>Bacteria</taxon>
        <taxon>Pseudomonadati</taxon>
        <taxon>Planctomycetota</taxon>
        <taxon>Planctomycetia</taxon>
        <taxon>Pirellulales</taxon>
        <taxon>Lacipirellulaceae</taxon>
        <taxon>Adhaeretor</taxon>
    </lineage>
</organism>
<evidence type="ECO:0000313" key="2">
    <source>
        <dbReference type="Proteomes" id="UP000319852"/>
    </source>
</evidence>
<dbReference type="AlphaFoldDB" id="A0A517N0C9"/>
<accession>A0A517N0C9</accession>
<sequence length="104" mass="11344">MITTHNNQLPIPNPVEADAKARELLRVWAGGGKQHVALATGLWKDPANWGIMLVDLAKHLARAYEQTDNLDQAQSLARIKAGFDAEWNSATDNPEGGIEQEKGS</sequence>
<proteinExistence type="predicted"/>
<dbReference type="Proteomes" id="UP000319852">
    <property type="component" value="Chromosome"/>
</dbReference>
<dbReference type="InterPro" id="IPR031796">
    <property type="entry name" value="DUF5076"/>
</dbReference>
<name>A0A517N0C9_9BACT</name>
<reference evidence="1 2" key="1">
    <citation type="submission" date="2019-02" db="EMBL/GenBank/DDBJ databases">
        <title>Deep-cultivation of Planctomycetes and their phenomic and genomic characterization uncovers novel biology.</title>
        <authorList>
            <person name="Wiegand S."/>
            <person name="Jogler M."/>
            <person name="Boedeker C."/>
            <person name="Pinto D."/>
            <person name="Vollmers J."/>
            <person name="Rivas-Marin E."/>
            <person name="Kohn T."/>
            <person name="Peeters S.H."/>
            <person name="Heuer A."/>
            <person name="Rast P."/>
            <person name="Oberbeckmann S."/>
            <person name="Bunk B."/>
            <person name="Jeske O."/>
            <person name="Meyerdierks A."/>
            <person name="Storesund J.E."/>
            <person name="Kallscheuer N."/>
            <person name="Luecker S."/>
            <person name="Lage O.M."/>
            <person name="Pohl T."/>
            <person name="Merkel B.J."/>
            <person name="Hornburger P."/>
            <person name="Mueller R.-W."/>
            <person name="Bruemmer F."/>
            <person name="Labrenz M."/>
            <person name="Spormann A.M."/>
            <person name="Op den Camp H."/>
            <person name="Overmann J."/>
            <person name="Amann R."/>
            <person name="Jetten M.S.M."/>
            <person name="Mascher T."/>
            <person name="Medema M.H."/>
            <person name="Devos D.P."/>
            <person name="Kaster A.-K."/>
            <person name="Ovreas L."/>
            <person name="Rohde M."/>
            <person name="Galperin M.Y."/>
            <person name="Jogler C."/>
        </authorList>
    </citation>
    <scope>NUCLEOTIDE SEQUENCE [LARGE SCALE GENOMIC DNA]</scope>
    <source>
        <strain evidence="1 2">HG15A2</strain>
    </source>
</reference>
<protein>
    <recommendedName>
        <fullName evidence="3">DUF5076 domain-containing protein</fullName>
    </recommendedName>
</protein>
<dbReference type="OrthoDB" id="284440at2"/>
<keyword evidence="2" id="KW-1185">Reference proteome</keyword>
<dbReference type="RefSeq" id="WP_145062190.1">
    <property type="nucleotide sequence ID" value="NZ_CP036263.1"/>
</dbReference>
<evidence type="ECO:0000313" key="1">
    <source>
        <dbReference type="EMBL" id="QDT00592.1"/>
    </source>
</evidence>
<dbReference type="Gene3D" id="3.30.2370.10">
    <property type="entry name" value="putative pyruvate dehydrogenase"/>
    <property type="match status" value="1"/>
</dbReference>